<dbReference type="PATRIC" id="fig|1212489.4.peg.1563"/>
<dbReference type="PROSITE" id="PS51257">
    <property type="entry name" value="PROKAR_LIPOPROTEIN"/>
    <property type="match status" value="1"/>
</dbReference>
<proteinExistence type="predicted"/>
<evidence type="ECO:0000256" key="1">
    <source>
        <dbReference type="SAM" id="SignalP"/>
    </source>
</evidence>
<keyword evidence="3" id="KW-1185">Reference proteome</keyword>
<dbReference type="EMBL" id="LNXY01000020">
    <property type="protein sequence ID" value="KTC87857.1"/>
    <property type="molecule type" value="Genomic_DNA"/>
</dbReference>
<dbReference type="AlphaFoldDB" id="A0A0W0SX16"/>
<comment type="caution">
    <text evidence="2">The sequence shown here is derived from an EMBL/GenBank/DDBJ whole genome shotgun (WGS) entry which is preliminary data.</text>
</comment>
<name>A0A0W0SX16_9GAMM</name>
<reference evidence="2 3" key="1">
    <citation type="submission" date="2015-11" db="EMBL/GenBank/DDBJ databases">
        <title>Genomic analysis of 38 Legionella species identifies large and diverse effector repertoires.</title>
        <authorList>
            <person name="Burstein D."/>
            <person name="Amaro F."/>
            <person name="Zusman T."/>
            <person name="Lifshitz Z."/>
            <person name="Cohen O."/>
            <person name="Gilbert J.A."/>
            <person name="Pupko T."/>
            <person name="Shuman H.A."/>
            <person name="Segal G."/>
        </authorList>
    </citation>
    <scope>NUCLEOTIDE SEQUENCE [LARGE SCALE GENOMIC DNA]</scope>
    <source>
        <strain evidence="2 3">ATCC 700990</strain>
    </source>
</reference>
<feature type="signal peptide" evidence="1">
    <location>
        <begin position="1"/>
        <end position="20"/>
    </location>
</feature>
<sequence>MKWIALAPMIVFLAACGCCTSPGVLEYRSVTYTPTVVAAPAVIARPRAVVVRPIYYDPVTIIDSDPIDVTTTTIDYY</sequence>
<keyword evidence="1" id="KW-0732">Signal</keyword>
<dbReference type="RefSeq" id="WP_058495768.1">
    <property type="nucleotide sequence ID" value="NZ_CAAAIU010000002.1"/>
</dbReference>
<evidence type="ECO:0000313" key="3">
    <source>
        <dbReference type="Proteomes" id="UP000054736"/>
    </source>
</evidence>
<feature type="chain" id="PRO_5006912428" description="Lipoprotein" evidence="1">
    <location>
        <begin position="21"/>
        <end position="77"/>
    </location>
</feature>
<dbReference type="STRING" id="1212489.Ldro_1476"/>
<dbReference type="Proteomes" id="UP000054736">
    <property type="component" value="Unassembled WGS sequence"/>
</dbReference>
<accession>A0A0W0SX16</accession>
<protein>
    <recommendedName>
        <fullName evidence="4">Lipoprotein</fullName>
    </recommendedName>
</protein>
<gene>
    <name evidence="2" type="ORF">Ldro_1476</name>
</gene>
<evidence type="ECO:0008006" key="4">
    <source>
        <dbReference type="Google" id="ProtNLM"/>
    </source>
</evidence>
<evidence type="ECO:0000313" key="2">
    <source>
        <dbReference type="EMBL" id="KTC87857.1"/>
    </source>
</evidence>
<organism evidence="2 3">
    <name type="scientific">Legionella drozanskii LLAP-1</name>
    <dbReference type="NCBI Taxonomy" id="1212489"/>
    <lineage>
        <taxon>Bacteria</taxon>
        <taxon>Pseudomonadati</taxon>
        <taxon>Pseudomonadota</taxon>
        <taxon>Gammaproteobacteria</taxon>
        <taxon>Legionellales</taxon>
        <taxon>Legionellaceae</taxon>
        <taxon>Legionella</taxon>
    </lineage>
</organism>